<dbReference type="SUPFAM" id="SSF74650">
    <property type="entry name" value="Galactose mutarotase-like"/>
    <property type="match status" value="1"/>
</dbReference>
<dbReference type="Proteomes" id="UP001493487">
    <property type="component" value="Unassembled WGS sequence"/>
</dbReference>
<gene>
    <name evidence="1" type="ORF">QJS35_17735</name>
</gene>
<dbReference type="InterPro" id="IPR027839">
    <property type="entry name" value="DUF4432"/>
</dbReference>
<reference evidence="1 2" key="1">
    <citation type="journal article" date="2023" name="Genome Announc.">
        <title>Pan-Genome Analyses of the Genus Cohnella and Proposal of the Novel Species Cohnella silvisoli sp. nov., Isolated from Forest Soil.</title>
        <authorList>
            <person name="Wang C."/>
            <person name="Mao L."/>
            <person name="Bao G."/>
            <person name="Zhu H."/>
        </authorList>
    </citation>
    <scope>NUCLEOTIDE SEQUENCE [LARGE SCALE GENOMIC DNA]</scope>
    <source>
        <strain evidence="1 2">NL03-T5-1</strain>
    </source>
</reference>
<dbReference type="CDD" id="cd01081">
    <property type="entry name" value="Aldose_epim"/>
    <property type="match status" value="1"/>
</dbReference>
<protein>
    <submittedName>
        <fullName evidence="1">Aldose 1-epimerase</fullName>
    </submittedName>
</protein>
<accession>A0ABV1KW56</accession>
<dbReference type="RefSeq" id="WP_232186624.1">
    <property type="nucleotide sequence ID" value="NZ_JAIOAP010000009.1"/>
</dbReference>
<comment type="caution">
    <text evidence="1">The sequence shown here is derived from an EMBL/GenBank/DDBJ whole genome shotgun (WGS) entry which is preliminary data.</text>
</comment>
<dbReference type="Gene3D" id="2.70.98.10">
    <property type="match status" value="1"/>
</dbReference>
<name>A0ABV1KW56_9BACL</name>
<dbReference type="EMBL" id="JASKHM010000010">
    <property type="protein sequence ID" value="MEQ4484242.1"/>
    <property type="molecule type" value="Genomic_DNA"/>
</dbReference>
<dbReference type="InterPro" id="IPR011013">
    <property type="entry name" value="Gal_mutarotase_sf_dom"/>
</dbReference>
<sequence>MKKYRRQRNYGCRIHDQYTYFGMRTIVLENDLVRISLLLDKGTEIFEYLYKPSDLDFMWLTENGVQNPTDYLPTSPDPVSTFIDYYPGGWQEVFPNGGGASTYKGAQMGQHGEVAHMAWDYEIVEDTPERISVCLGVRTKKTPFQLSKTLTLTRNSPSLTIEETLENVSGEPQQYMWGQHLAFGRPFLEAGCTIIMPEGLNILTENADSPVALPGTITRGTSNVWPNGVNDRGETVDLSRIPEVGTLSDIVYLHGFPKEAWYKVENDLLGMGMKVQWDGEAFPYLWFWQEYGATKDYPWYGRHYNIGLEPFSSYPTFGLEEAIRNGSAGCIGPRERKTFTMQTTPYPINQS</sequence>
<evidence type="ECO:0000313" key="1">
    <source>
        <dbReference type="EMBL" id="MEQ4484242.1"/>
    </source>
</evidence>
<organism evidence="1 2">
    <name type="scientific">Cohnella silvisoli</name>
    <dbReference type="NCBI Taxonomy" id="2873699"/>
    <lineage>
        <taxon>Bacteria</taxon>
        <taxon>Bacillati</taxon>
        <taxon>Bacillota</taxon>
        <taxon>Bacilli</taxon>
        <taxon>Bacillales</taxon>
        <taxon>Paenibacillaceae</taxon>
        <taxon>Cohnella</taxon>
    </lineage>
</organism>
<proteinExistence type="predicted"/>
<dbReference type="Pfam" id="PF14486">
    <property type="entry name" value="DUF4432"/>
    <property type="match status" value="1"/>
</dbReference>
<keyword evidence="2" id="KW-1185">Reference proteome</keyword>
<dbReference type="InterPro" id="IPR014718">
    <property type="entry name" value="GH-type_carb-bd"/>
</dbReference>
<evidence type="ECO:0000313" key="2">
    <source>
        <dbReference type="Proteomes" id="UP001493487"/>
    </source>
</evidence>